<dbReference type="InterPro" id="IPR030378">
    <property type="entry name" value="G_CP_dom"/>
</dbReference>
<sequence>MWMKRLLPLSIRSASSQSSSLVQEVGEDKFRPAYAEKAEENVEIATVVYMGAQKCYVSLEREVKEGIYRPRLSFVSTKLLKSERLIVGDSVRVRCDKEYTRDMPGTVVQVASRRNVFQRVDSDGKPKLLASNLDQVIVCSSFGNPPFSSFVVDSVLSAACLSSIPAVVVLNKVDLCEHSKFDDIKSTYERSGFRIIGTSAKERLGINELHKLLSGKTSVLYGLSGAGKSSLLNALADLDISTRPVSQALRSGRHTTSSSVLYRLDAQTCVVDTPGVRSFRPMAGKNRLVEGFPDILAKAERCAAGRRCSHIHESVEDCFVMQSVADGSLPQSRYTSYAHLYFEQTS</sequence>
<dbReference type="InterPro" id="IPR027417">
    <property type="entry name" value="P-loop_NTPase"/>
</dbReference>
<dbReference type="InterPro" id="IPR004881">
    <property type="entry name" value="Ribosome_biogen_GTPase_RsgA"/>
</dbReference>
<feature type="domain" description="CP-type G" evidence="5">
    <location>
        <begin position="121"/>
        <end position="279"/>
    </location>
</feature>
<evidence type="ECO:0000259" key="4">
    <source>
        <dbReference type="PROSITE" id="PS50936"/>
    </source>
</evidence>
<dbReference type="PROSITE" id="PS50936">
    <property type="entry name" value="ENGC_GTPASE"/>
    <property type="match status" value="1"/>
</dbReference>
<evidence type="ECO:0008006" key="7">
    <source>
        <dbReference type="Google" id="ProtNLM"/>
    </source>
</evidence>
<dbReference type="NCBIfam" id="TIGR00157">
    <property type="entry name" value="ribosome small subunit-dependent GTPase A"/>
    <property type="match status" value="1"/>
</dbReference>
<dbReference type="PANTHER" id="PTHR32120">
    <property type="entry name" value="SMALL RIBOSOMAL SUBUNIT BIOGENESIS GTPASE RSGA"/>
    <property type="match status" value="1"/>
</dbReference>
<dbReference type="GO" id="GO:0005525">
    <property type="term" value="F:GTP binding"/>
    <property type="evidence" value="ECO:0007669"/>
    <property type="project" value="UniProtKB-KW"/>
</dbReference>
<proteinExistence type="predicted"/>
<reference evidence="6" key="1">
    <citation type="submission" date="2021-01" db="EMBL/GenBank/DDBJ databases">
        <authorList>
            <person name="Corre E."/>
            <person name="Pelletier E."/>
            <person name="Niang G."/>
            <person name="Scheremetjew M."/>
            <person name="Finn R."/>
            <person name="Kale V."/>
            <person name="Holt S."/>
            <person name="Cochrane G."/>
            <person name="Meng A."/>
            <person name="Brown T."/>
            <person name="Cohen L."/>
        </authorList>
    </citation>
    <scope>NUCLEOTIDE SEQUENCE</scope>
    <source>
        <strain evidence="6">CCMP 2712</strain>
    </source>
</reference>
<dbReference type="Gene3D" id="3.40.50.300">
    <property type="entry name" value="P-loop containing nucleotide triphosphate hydrolases"/>
    <property type="match status" value="1"/>
</dbReference>
<feature type="domain" description="EngC GTPase" evidence="4">
    <location>
        <begin position="131"/>
        <end position="277"/>
    </location>
</feature>
<evidence type="ECO:0000256" key="1">
    <source>
        <dbReference type="ARBA" id="ARBA00004229"/>
    </source>
</evidence>
<keyword evidence="3" id="KW-0342">GTP-binding</keyword>
<dbReference type="Pfam" id="PF03193">
    <property type="entry name" value="RsgA_GTPase"/>
    <property type="match status" value="1"/>
</dbReference>
<evidence type="ECO:0000313" key="6">
    <source>
        <dbReference type="EMBL" id="CAE2339474.1"/>
    </source>
</evidence>
<dbReference type="AlphaFoldDB" id="A0A7S4PNQ3"/>
<accession>A0A7S4PNQ3</accession>
<dbReference type="Gene3D" id="1.10.40.50">
    <property type="entry name" value="Probable gtpase engc, domain 3"/>
    <property type="match status" value="1"/>
</dbReference>
<dbReference type="PROSITE" id="PS51721">
    <property type="entry name" value="G_CP"/>
    <property type="match status" value="1"/>
</dbReference>
<name>A0A7S4PNQ3_GUITH</name>
<dbReference type="CDD" id="cd01854">
    <property type="entry name" value="YjeQ_EngC"/>
    <property type="match status" value="1"/>
</dbReference>
<protein>
    <recommendedName>
        <fullName evidence="7">Small ribosomal subunit biogenesis GTPase RsgA</fullName>
    </recommendedName>
</protein>
<organism evidence="6">
    <name type="scientific">Guillardia theta</name>
    <name type="common">Cryptophyte</name>
    <name type="synonym">Cryptomonas phi</name>
    <dbReference type="NCBI Taxonomy" id="55529"/>
    <lineage>
        <taxon>Eukaryota</taxon>
        <taxon>Cryptophyceae</taxon>
        <taxon>Pyrenomonadales</taxon>
        <taxon>Geminigeraceae</taxon>
        <taxon>Guillardia</taxon>
    </lineage>
</organism>
<dbReference type="InterPro" id="IPR010914">
    <property type="entry name" value="RsgA_GTPase_dom"/>
</dbReference>
<dbReference type="PANTHER" id="PTHR32120:SF11">
    <property type="entry name" value="SMALL RIBOSOMAL SUBUNIT BIOGENESIS GTPASE RSGA 1, MITOCHONDRIAL-RELATED"/>
    <property type="match status" value="1"/>
</dbReference>
<dbReference type="SUPFAM" id="SSF52540">
    <property type="entry name" value="P-loop containing nucleoside triphosphate hydrolases"/>
    <property type="match status" value="1"/>
</dbReference>
<dbReference type="GO" id="GO:0003924">
    <property type="term" value="F:GTPase activity"/>
    <property type="evidence" value="ECO:0007669"/>
    <property type="project" value="InterPro"/>
</dbReference>
<evidence type="ECO:0000256" key="2">
    <source>
        <dbReference type="ARBA" id="ARBA00022741"/>
    </source>
</evidence>
<evidence type="ECO:0000256" key="3">
    <source>
        <dbReference type="ARBA" id="ARBA00023134"/>
    </source>
</evidence>
<dbReference type="GO" id="GO:0009507">
    <property type="term" value="C:chloroplast"/>
    <property type="evidence" value="ECO:0007669"/>
    <property type="project" value="UniProtKB-SubCell"/>
</dbReference>
<keyword evidence="2" id="KW-0547">Nucleotide-binding</keyword>
<dbReference type="EMBL" id="HBKN01048939">
    <property type="protein sequence ID" value="CAE2339474.1"/>
    <property type="molecule type" value="Transcribed_RNA"/>
</dbReference>
<gene>
    <name evidence="6" type="ORF">GTHE00462_LOCUS38261</name>
</gene>
<evidence type="ECO:0000259" key="5">
    <source>
        <dbReference type="PROSITE" id="PS51721"/>
    </source>
</evidence>
<comment type="subcellular location">
    <subcellularLocation>
        <location evidence="1">Plastid</location>
        <location evidence="1">Chloroplast</location>
    </subcellularLocation>
</comment>